<dbReference type="InterPro" id="IPR011990">
    <property type="entry name" value="TPR-like_helical_dom_sf"/>
</dbReference>
<dbReference type="InterPro" id="IPR002182">
    <property type="entry name" value="NB-ARC"/>
</dbReference>
<dbReference type="InterPro" id="IPR027417">
    <property type="entry name" value="P-loop_NTPase"/>
</dbReference>
<dbReference type="GO" id="GO:0043531">
    <property type="term" value="F:ADP binding"/>
    <property type="evidence" value="ECO:0007669"/>
    <property type="project" value="InterPro"/>
</dbReference>
<dbReference type="SUPFAM" id="SSF81901">
    <property type="entry name" value="HCP-like"/>
    <property type="match status" value="1"/>
</dbReference>
<dbReference type="Gene3D" id="1.25.40.10">
    <property type="entry name" value="Tetratricopeptide repeat domain"/>
    <property type="match status" value="1"/>
</dbReference>
<reference evidence="3 4" key="1">
    <citation type="submission" date="2016-02" db="EMBL/GenBank/DDBJ databases">
        <authorList>
            <person name="Wen L."/>
            <person name="He K."/>
            <person name="Yang H."/>
        </authorList>
    </citation>
    <scope>NUCLEOTIDE SEQUENCE [LARGE SCALE GENOMIC DNA]</scope>
    <source>
        <strain evidence="3 4">CD09_2</strain>
    </source>
</reference>
<name>A0A177JDS4_SPHYA</name>
<dbReference type="RefSeq" id="WP_155738142.1">
    <property type="nucleotide sequence ID" value="NZ_LSTR01000082.1"/>
</dbReference>
<dbReference type="OrthoDB" id="5509947at2"/>
<evidence type="ECO:0000256" key="1">
    <source>
        <dbReference type="SAM" id="MobiDB-lite"/>
    </source>
</evidence>
<evidence type="ECO:0000313" key="3">
    <source>
        <dbReference type="EMBL" id="OAH38395.1"/>
    </source>
</evidence>
<protein>
    <recommendedName>
        <fullName evidence="2">NB-ARC domain-containing protein</fullName>
    </recommendedName>
</protein>
<proteinExistence type="predicted"/>
<feature type="region of interest" description="Disordered" evidence="1">
    <location>
        <begin position="332"/>
        <end position="353"/>
    </location>
</feature>
<dbReference type="Pfam" id="PF00931">
    <property type="entry name" value="NB-ARC"/>
    <property type="match status" value="1"/>
</dbReference>
<dbReference type="Proteomes" id="UP000077262">
    <property type="component" value="Unassembled WGS sequence"/>
</dbReference>
<dbReference type="SUPFAM" id="SSF52540">
    <property type="entry name" value="P-loop containing nucleoside triphosphate hydrolases"/>
    <property type="match status" value="1"/>
</dbReference>
<accession>A0A177JDS4</accession>
<dbReference type="Gene3D" id="3.40.50.300">
    <property type="entry name" value="P-loop containing nucleotide triphosphate hydrolases"/>
    <property type="match status" value="1"/>
</dbReference>
<dbReference type="EMBL" id="LSTR01000082">
    <property type="protein sequence ID" value="OAH38395.1"/>
    <property type="molecule type" value="Genomic_DNA"/>
</dbReference>
<dbReference type="AlphaFoldDB" id="A0A177JDS4"/>
<comment type="caution">
    <text evidence="3">The sequence shown here is derived from an EMBL/GenBank/DDBJ whole genome shotgun (WGS) entry which is preliminary data.</text>
</comment>
<feature type="domain" description="NB-ARC" evidence="2">
    <location>
        <begin position="390"/>
        <end position="498"/>
    </location>
</feature>
<evidence type="ECO:0000313" key="4">
    <source>
        <dbReference type="Proteomes" id="UP000077262"/>
    </source>
</evidence>
<organism evidence="3 4">
    <name type="scientific">Sphingobium yanoikuyae</name>
    <name type="common">Sphingomonas yanoikuyae</name>
    <dbReference type="NCBI Taxonomy" id="13690"/>
    <lineage>
        <taxon>Bacteria</taxon>
        <taxon>Pseudomonadati</taxon>
        <taxon>Pseudomonadota</taxon>
        <taxon>Alphaproteobacteria</taxon>
        <taxon>Sphingomonadales</taxon>
        <taxon>Sphingomonadaceae</taxon>
        <taxon>Sphingobium</taxon>
    </lineage>
</organism>
<sequence>MNDFTILNDSSDYYDAKALLARLSNGMVGSDRQIVFVVGSALTAPKEVGGQGVPGVDGIIDLIGSELTDDERQDLSRAIAGASNKYQDAFHFLLGSRGPQVANQVIRKAVAAARLDAVARTSGYALTADTSEEACRGFETDTAGWHLTPGVRALGELAVGYPGRFGKVMLTTNFDPLIGVSISAAGGTSFRTILHRDGNISLTEGDGSHIVYLHGYWFGSDTLHTPRQLNQDRPQLRSSLANLLRNQIVVVLAYGGWDDAFTRALVDVVVDDNAYPEVVWCFRDKKPRVRTQLLDLLRPGLDRGRISFYAGVDCHDFLPALASKWQSLEKPHTPKRALPLRPPVAEQQPEGPASVEKEAVFSARYARLVNTEADRPPVIDHYVGRKQDMEELIEASFRVAFITGMGGQGKSALAAQLYNSDHCREKYEYRLWRDCKEQSDKFEDHIINMIEALNDSRVMSSELSKQTIETLADLFCSLTDGLKLLVIFDNVDHYVDLELDTLIGSAGAFVSRFLQNKSDAVLIFTCRPAIAITSDAMYGKRLEGLDLPATKELFGLRKAHVADESVAEAHVKTQGHAFWLDLLAAQVAARAPHVTLEELLTNIASGTGEIPDATLRSIWQSLRDREQIVLQALAETLRPVSAITVSDYLHSRANYNQTSKAIRLLRSLNLLVVKKLDQGDEGFELHPVIRAFIHKTFKRSERVWYIDKILSFYDAFFGTHLSELSKRPSASTVGRWFEGAELCVNAGHFERAFARLNEVRVALRTNASPVEFVRIAHSLLSAVPTKEWREYADFDAIFRAYHRSLVNLGRLEDARTALEQYEETLEGKDARYINYCDMQTYGFWMNGDYLAAIKWGKDGARLKKDSGVDTHFSSEHNLALAERDSGAIDPALAYFLGDANVDQVLDPAVCDQDRGGAFYGNIGRCFHLMGQVDSALICYGKSAFLIEREHDDSDIENQAYIRQWVGELLLEKGEVDASLFFFTAALAKWRLVAPPKAVKLENVVAQTFPSAELPSPIQAEAFVSRWIKAAGVHQ</sequence>
<evidence type="ECO:0000259" key="2">
    <source>
        <dbReference type="Pfam" id="PF00931"/>
    </source>
</evidence>
<gene>
    <name evidence="3" type="ORF">AX777_24260</name>
</gene>